<protein>
    <submittedName>
        <fullName evidence="2">Uncharacterized protein</fullName>
    </submittedName>
</protein>
<name>X0Y839_9ZZZZ</name>
<proteinExistence type="predicted"/>
<reference evidence="2" key="1">
    <citation type="journal article" date="2014" name="Front. Microbiol.">
        <title>High frequency of phylogenetically diverse reductive dehalogenase-homologous genes in deep subseafloor sedimentary metagenomes.</title>
        <authorList>
            <person name="Kawai M."/>
            <person name="Futagami T."/>
            <person name="Toyoda A."/>
            <person name="Takaki Y."/>
            <person name="Nishi S."/>
            <person name="Hori S."/>
            <person name="Arai W."/>
            <person name="Tsubouchi T."/>
            <person name="Morono Y."/>
            <person name="Uchiyama I."/>
            <person name="Ito T."/>
            <person name="Fujiyama A."/>
            <person name="Inagaki F."/>
            <person name="Takami H."/>
        </authorList>
    </citation>
    <scope>NUCLEOTIDE SEQUENCE</scope>
    <source>
        <strain evidence="2">Expedition CK06-06</strain>
    </source>
</reference>
<sequence>NRILLGQEVFRQGEAFKNQVNAGVIGVDPYTRNPAYKFNARQSALWLIPGERETYIDETAAYFNLARQSGLSSSAFQEQFGRFEPGVYSNALTPERAGEMQEMINAIRQNTQALENNTRSSGRPSRESFNIKSSSASGSAEFVGPAAPEVVGE</sequence>
<gene>
    <name evidence="2" type="ORF">S01H1_68556</name>
</gene>
<organism evidence="2">
    <name type="scientific">marine sediment metagenome</name>
    <dbReference type="NCBI Taxonomy" id="412755"/>
    <lineage>
        <taxon>unclassified sequences</taxon>
        <taxon>metagenomes</taxon>
        <taxon>ecological metagenomes</taxon>
    </lineage>
</organism>
<accession>X0Y839</accession>
<evidence type="ECO:0000256" key="1">
    <source>
        <dbReference type="SAM" id="MobiDB-lite"/>
    </source>
</evidence>
<dbReference type="EMBL" id="BARS01045468">
    <property type="protein sequence ID" value="GAG33061.1"/>
    <property type="molecule type" value="Genomic_DNA"/>
</dbReference>
<dbReference type="AlphaFoldDB" id="X0Y839"/>
<comment type="caution">
    <text evidence="2">The sequence shown here is derived from an EMBL/GenBank/DDBJ whole genome shotgun (WGS) entry which is preliminary data.</text>
</comment>
<feature type="non-terminal residue" evidence="2">
    <location>
        <position position="1"/>
    </location>
</feature>
<feature type="region of interest" description="Disordered" evidence="1">
    <location>
        <begin position="115"/>
        <end position="153"/>
    </location>
</feature>
<feature type="compositionally biased region" description="Polar residues" evidence="1">
    <location>
        <begin position="115"/>
        <end position="138"/>
    </location>
</feature>
<evidence type="ECO:0000313" key="2">
    <source>
        <dbReference type="EMBL" id="GAG33061.1"/>
    </source>
</evidence>